<dbReference type="EMBL" id="JABBGM010000004">
    <property type="protein sequence ID" value="NML94200.1"/>
    <property type="molecule type" value="Genomic_DNA"/>
</dbReference>
<reference evidence="1 2" key="1">
    <citation type="submission" date="2020-04" db="EMBL/GenBank/DDBJ databases">
        <title>Novosphingobium sp. TW-4 isolated from soil.</title>
        <authorList>
            <person name="Dahal R.H."/>
            <person name="Chaudhary D.K."/>
        </authorList>
    </citation>
    <scope>NUCLEOTIDE SEQUENCE [LARGE SCALE GENOMIC DNA]</scope>
    <source>
        <strain evidence="1 2">TW-4</strain>
    </source>
</reference>
<gene>
    <name evidence="1" type="ORF">HHL27_11045</name>
</gene>
<dbReference type="Proteomes" id="UP000583556">
    <property type="component" value="Unassembled WGS sequence"/>
</dbReference>
<accession>A0A7Y0BPH2</accession>
<evidence type="ECO:0000313" key="1">
    <source>
        <dbReference type="EMBL" id="NML94200.1"/>
    </source>
</evidence>
<organism evidence="1 2">
    <name type="scientific">Novosphingobium olei</name>
    <dbReference type="NCBI Taxonomy" id="2728851"/>
    <lineage>
        <taxon>Bacteria</taxon>
        <taxon>Pseudomonadati</taxon>
        <taxon>Pseudomonadota</taxon>
        <taxon>Alphaproteobacteria</taxon>
        <taxon>Sphingomonadales</taxon>
        <taxon>Sphingomonadaceae</taxon>
        <taxon>Novosphingobium</taxon>
    </lineage>
</organism>
<dbReference type="AlphaFoldDB" id="A0A7Y0BPH2"/>
<comment type="caution">
    <text evidence="1">The sequence shown here is derived from an EMBL/GenBank/DDBJ whole genome shotgun (WGS) entry which is preliminary data.</text>
</comment>
<proteinExistence type="predicted"/>
<evidence type="ECO:0000313" key="2">
    <source>
        <dbReference type="Proteomes" id="UP000583556"/>
    </source>
</evidence>
<keyword evidence="2" id="KW-1185">Reference proteome</keyword>
<dbReference type="RefSeq" id="WP_169493462.1">
    <property type="nucleotide sequence ID" value="NZ_JABBGM010000004.1"/>
</dbReference>
<sequence length="321" mass="33371">MALPAPSDGAPRAIEALLRDELVAADRVIASHGPILAHLLRSDDNSIFSDEIVARVRGMFQDVSRQLVMALAEAAGQGDPQEWAQTGADELATRLMADPSLLTHFHGLALEWQLTERLHSRLALDPVLPPLLQACIASADGTASATAMSLLAAQARFGQAQRRMQLSAGELPEPLFAAAIRAVGAVAGGEGDAQRAVALAAQRVRQRLDADRTRLALIDQVIAALPAEEAARALSIENAGVAIFLSALASGAHLSREMAIMATTETQLSRLALALGACGVGAEVTAAQFMALHPDIGLPEGLGGLHPDRAAAILAEAANDG</sequence>
<name>A0A7Y0BPH2_9SPHN</name>
<evidence type="ECO:0008006" key="3">
    <source>
        <dbReference type="Google" id="ProtNLM"/>
    </source>
</evidence>
<protein>
    <recommendedName>
        <fullName evidence="3">DUF2336 domain-containing protein</fullName>
    </recommendedName>
</protein>